<evidence type="ECO:0000313" key="4">
    <source>
        <dbReference type="EMBL" id="KAE8165857.1"/>
    </source>
</evidence>
<dbReference type="EMBL" id="ML738597">
    <property type="protein sequence ID" value="KAE8165857.1"/>
    <property type="molecule type" value="Genomic_DNA"/>
</dbReference>
<sequence>MDGLLTEVKTVTHDRDKSLLIAKERPANGLERHEATSKVDTDADPTSADYILTVLKSKPDLAGLSDVLKVLDPSNKCIATRAFNIRVPSPTTAQILNALGTITIPDHWASLNARSKGSTSEDNKLRAALLRCFSSVSGISCLVTQLRSLIAAARSSSQQAKVSGSQIQIRDILAILSALLKPKDLTLRIYTDLEKLYSNATQKQVAWKEFLSLIAASKVLSATAEALTLAGDFDSLSTILWIGDGPQYTSWLGNNICHMVSKIDLGNQDAWKAVASLTGRALSLGYTDHLARELYTNMLSENLRERYSSLFDTLRPMEQLAVLEATFRDLEKKYFLALIGPSSEAILRQRVNGVAELCSSIIGERQHIQTQLLDWLSKGQGGSIQTIGLRRALLASFADQKESMTTLLKNSLEQSSDKFYIKHAPIVSQEANTQVLLLAAGYLKRLDLNAIMEMGRSSAFLNTVSNRLAASSSKARFLGMVVGMSISQLIEQPGKAMKFDVEEMEGDEASWYFNLVNTQDSIGSFASIVPTDSASISQLPAKSSSTSATATRIPPARQTAKIVAIEEIESENEESEEDEDLIPYEKPDEDPYDSDEDPTLVQRNKPATPVYIRDLIIYLRDTENIERFELAISTAPSLIRRKTGFGTELAENTEELALVIVGLQEQSKFPKFHEYRLQSIIALVVSQPLKMGRWLTAMFFDGDLSQVQRSAVLTGLGLSAREIAGNGENDAKALGLPTLPDVSFPSKKLPANLEALYSINESPIASLTKKLAQTSLEPLAANAADSLSGPNALKVRTFSSRMEVEKQRQQREAQRQKSTAKDLYKVLAEGFFRPLKSRFEIMMLQFSSSTAPSYNPFLTPNLLTLFIQTLTLTLSTMGPHTPYLATVTEDALTFLLSLHTRPVSDDPTILSALLALFLAIVDLNVASGSTGEERLVTEFASQVIELREWAGEVFDRTPAVKGDEPRDQVRTLAAGVMVKLGEVMERYQGRLMGVNSGFKY</sequence>
<evidence type="ECO:0000259" key="3">
    <source>
        <dbReference type="Pfam" id="PF10193"/>
    </source>
</evidence>
<dbReference type="Proteomes" id="UP000326950">
    <property type="component" value="Unassembled WGS sequence"/>
</dbReference>
<dbReference type="PANTHER" id="PTHR15830">
    <property type="entry name" value="TELOMERE LENGTH REGULATION PROTEIN TEL2 FAMILY MEMBER"/>
    <property type="match status" value="1"/>
</dbReference>
<name>A0A5N6V560_ASPTM</name>
<feature type="region of interest" description="Disordered" evidence="2">
    <location>
        <begin position="536"/>
        <end position="602"/>
    </location>
</feature>
<protein>
    <submittedName>
        <fullName evidence="4">Telomere length regulation protein-domain-containing protein</fullName>
    </submittedName>
</protein>
<comment type="similarity">
    <text evidence="1">Belongs to the TEL2 family.</text>
</comment>
<dbReference type="GO" id="GO:0051879">
    <property type="term" value="F:Hsp90 protein binding"/>
    <property type="evidence" value="ECO:0007669"/>
    <property type="project" value="TreeGrafter"/>
</dbReference>
<dbReference type="FunFam" id="1.25.40.720:FF:000004">
    <property type="entry name" value="WGS project CABT00000000 data, contig 2.6"/>
    <property type="match status" value="1"/>
</dbReference>
<evidence type="ECO:0000256" key="2">
    <source>
        <dbReference type="SAM" id="MobiDB-lite"/>
    </source>
</evidence>
<keyword evidence="5" id="KW-1185">Reference proteome</keyword>
<dbReference type="GO" id="GO:0042162">
    <property type="term" value="F:telomeric DNA binding"/>
    <property type="evidence" value="ECO:0007669"/>
    <property type="project" value="TreeGrafter"/>
</dbReference>
<dbReference type="Gene3D" id="1.25.40.720">
    <property type="entry name" value="Telomere length regulation protein 2, C-terminal domain"/>
    <property type="match status" value="1"/>
</dbReference>
<dbReference type="GO" id="GO:0051083">
    <property type="term" value="P:'de novo' cotranslational protein folding"/>
    <property type="evidence" value="ECO:0007669"/>
    <property type="project" value="TreeGrafter"/>
</dbReference>
<feature type="compositionally biased region" description="Low complexity" evidence="2">
    <location>
        <begin position="541"/>
        <end position="551"/>
    </location>
</feature>
<organism evidence="4 5">
    <name type="scientific">Aspergillus tamarii</name>
    <dbReference type="NCBI Taxonomy" id="41984"/>
    <lineage>
        <taxon>Eukaryota</taxon>
        <taxon>Fungi</taxon>
        <taxon>Dikarya</taxon>
        <taxon>Ascomycota</taxon>
        <taxon>Pezizomycotina</taxon>
        <taxon>Eurotiomycetes</taxon>
        <taxon>Eurotiomycetidae</taxon>
        <taxon>Eurotiales</taxon>
        <taxon>Aspergillaceae</taxon>
        <taxon>Aspergillus</taxon>
        <taxon>Aspergillus subgen. Circumdati</taxon>
    </lineage>
</organism>
<evidence type="ECO:0000256" key="1">
    <source>
        <dbReference type="ARBA" id="ARBA00006133"/>
    </source>
</evidence>
<dbReference type="GO" id="GO:0005829">
    <property type="term" value="C:cytosol"/>
    <property type="evidence" value="ECO:0007669"/>
    <property type="project" value="TreeGrafter"/>
</dbReference>
<reference evidence="4 5" key="1">
    <citation type="submission" date="2019-04" db="EMBL/GenBank/DDBJ databases">
        <title>Friends and foes A comparative genomics study of 23 Aspergillus species from section Flavi.</title>
        <authorList>
            <consortium name="DOE Joint Genome Institute"/>
            <person name="Kjaerbolling I."/>
            <person name="Vesth T."/>
            <person name="Frisvad J.C."/>
            <person name="Nybo J.L."/>
            <person name="Theobald S."/>
            <person name="Kildgaard S."/>
            <person name="Isbrandt T."/>
            <person name="Kuo A."/>
            <person name="Sato A."/>
            <person name="Lyhne E.K."/>
            <person name="Kogle M.E."/>
            <person name="Wiebenga A."/>
            <person name="Kun R.S."/>
            <person name="Lubbers R.J."/>
            <person name="Makela M.R."/>
            <person name="Barry K."/>
            <person name="Chovatia M."/>
            <person name="Clum A."/>
            <person name="Daum C."/>
            <person name="Haridas S."/>
            <person name="He G."/>
            <person name="LaButti K."/>
            <person name="Lipzen A."/>
            <person name="Mondo S."/>
            <person name="Riley R."/>
            <person name="Salamov A."/>
            <person name="Simmons B.A."/>
            <person name="Magnuson J.K."/>
            <person name="Henrissat B."/>
            <person name="Mortensen U.H."/>
            <person name="Larsen T.O."/>
            <person name="Devries R.P."/>
            <person name="Grigoriev I.V."/>
            <person name="Machida M."/>
            <person name="Baker S.E."/>
            <person name="Andersen M.R."/>
        </authorList>
    </citation>
    <scope>NUCLEOTIDE SEQUENCE [LARGE SCALE GENOMIC DNA]</scope>
    <source>
        <strain evidence="4 5">CBS 117626</strain>
    </source>
</reference>
<dbReference type="InterPro" id="IPR019337">
    <property type="entry name" value="Telomere_length_regulation_dom"/>
</dbReference>
<evidence type="ECO:0000313" key="5">
    <source>
        <dbReference type="Proteomes" id="UP000326950"/>
    </source>
</evidence>
<gene>
    <name evidence="4" type="ORF">BDV40DRAFT_308379</name>
</gene>
<accession>A0A5N6V560</accession>
<feature type="compositionally biased region" description="Acidic residues" evidence="2">
    <location>
        <begin position="566"/>
        <end position="598"/>
    </location>
</feature>
<proteinExistence type="inferred from homology"/>
<feature type="domain" description="Telomere length regulation protein conserved" evidence="3">
    <location>
        <begin position="609"/>
        <end position="720"/>
    </location>
</feature>
<dbReference type="PANTHER" id="PTHR15830:SF10">
    <property type="entry name" value="TELOMERE LENGTH REGULATION PROTEIN TEL2 HOMOLOG"/>
    <property type="match status" value="1"/>
</dbReference>
<dbReference type="InterPro" id="IPR038528">
    <property type="entry name" value="TEL2_C_sf"/>
</dbReference>
<dbReference type="Pfam" id="PF10193">
    <property type="entry name" value="Telomere_reg-2"/>
    <property type="match status" value="1"/>
</dbReference>
<dbReference type="OrthoDB" id="10258062at2759"/>
<dbReference type="AlphaFoldDB" id="A0A5N6V560"/>
<dbReference type="InterPro" id="IPR051970">
    <property type="entry name" value="TEL2_Regulation"/>
</dbReference>